<comment type="caution">
    <text evidence="2">The sequence shown here is derived from an EMBL/GenBank/DDBJ whole genome shotgun (WGS) entry which is preliminary data.</text>
</comment>
<dbReference type="Proteomes" id="UP001353858">
    <property type="component" value="Unassembled WGS sequence"/>
</dbReference>
<sequence length="91" mass="10213">MKATFFIFLVLLSIYYTVASFQCDPKVKYIENNCNECSCNPQIGLVCGTSKLIANCQNYHQLRHCTTGSSNSCNTCWCVDNYGTVCTNKKC</sequence>
<dbReference type="AlphaFoldDB" id="A0AAN7PQW4"/>
<gene>
    <name evidence="2" type="ORF">RN001_015501</name>
</gene>
<organism evidence="2 3">
    <name type="scientific">Aquatica leii</name>
    <dbReference type="NCBI Taxonomy" id="1421715"/>
    <lineage>
        <taxon>Eukaryota</taxon>
        <taxon>Metazoa</taxon>
        <taxon>Ecdysozoa</taxon>
        <taxon>Arthropoda</taxon>
        <taxon>Hexapoda</taxon>
        <taxon>Insecta</taxon>
        <taxon>Pterygota</taxon>
        <taxon>Neoptera</taxon>
        <taxon>Endopterygota</taxon>
        <taxon>Coleoptera</taxon>
        <taxon>Polyphaga</taxon>
        <taxon>Elateriformia</taxon>
        <taxon>Elateroidea</taxon>
        <taxon>Lampyridae</taxon>
        <taxon>Luciolinae</taxon>
        <taxon>Aquatica</taxon>
    </lineage>
</organism>
<protein>
    <recommendedName>
        <fullName evidence="4">Protease inhibitor</fullName>
    </recommendedName>
</protein>
<feature type="chain" id="PRO_5042981540" description="Protease inhibitor" evidence="1">
    <location>
        <begin position="21"/>
        <end position="91"/>
    </location>
</feature>
<keyword evidence="3" id="KW-1185">Reference proteome</keyword>
<accession>A0AAN7PQW4</accession>
<dbReference type="EMBL" id="JARPUR010000007">
    <property type="protein sequence ID" value="KAK4873472.1"/>
    <property type="molecule type" value="Genomic_DNA"/>
</dbReference>
<evidence type="ECO:0000313" key="2">
    <source>
        <dbReference type="EMBL" id="KAK4873472.1"/>
    </source>
</evidence>
<keyword evidence="1" id="KW-0732">Signal</keyword>
<reference evidence="3" key="1">
    <citation type="submission" date="2023-01" db="EMBL/GenBank/DDBJ databases">
        <title>Key to firefly adult light organ development and bioluminescence: homeobox transcription factors regulate luciferase expression and transportation to peroxisome.</title>
        <authorList>
            <person name="Fu X."/>
        </authorList>
    </citation>
    <scope>NUCLEOTIDE SEQUENCE [LARGE SCALE GENOMIC DNA]</scope>
</reference>
<name>A0AAN7PQW4_9COLE</name>
<evidence type="ECO:0008006" key="4">
    <source>
        <dbReference type="Google" id="ProtNLM"/>
    </source>
</evidence>
<evidence type="ECO:0000256" key="1">
    <source>
        <dbReference type="SAM" id="SignalP"/>
    </source>
</evidence>
<feature type="signal peptide" evidence="1">
    <location>
        <begin position="1"/>
        <end position="20"/>
    </location>
</feature>
<evidence type="ECO:0000313" key="3">
    <source>
        <dbReference type="Proteomes" id="UP001353858"/>
    </source>
</evidence>
<proteinExistence type="predicted"/>